<dbReference type="GeneID" id="13445846"/>
<name>F0V7V6_NEOCL</name>
<dbReference type="InterPro" id="IPR036610">
    <property type="entry name" value="PEBP-like_sf"/>
</dbReference>
<dbReference type="OrthoDB" id="2506647at2759"/>
<dbReference type="InterPro" id="IPR035810">
    <property type="entry name" value="PEBP_euk"/>
</dbReference>
<evidence type="ECO:0000313" key="2">
    <source>
        <dbReference type="EMBL" id="CBZ49797.1"/>
    </source>
</evidence>
<dbReference type="GO" id="GO:0005543">
    <property type="term" value="F:phospholipid binding"/>
    <property type="evidence" value="ECO:0007669"/>
    <property type="project" value="TreeGrafter"/>
</dbReference>
<evidence type="ECO:0008006" key="4">
    <source>
        <dbReference type="Google" id="ProtNLM"/>
    </source>
</evidence>
<dbReference type="eggNOG" id="KOG3346">
    <property type="taxonomic scope" value="Eukaryota"/>
</dbReference>
<sequence length="223" mass="24323">MSNQRRDLRRKTFVWVLSVCFFSSLLFHAAVAMNCQDLKRAGIIPDVLPESACRALSVEVGIQFASGSPTKGSRMALHAVTDCPTITLSQRPEQGQKAVVFLTDPDAPSRLVHLPSTSELRRVVRFRANPVAGEWAHWVASAEDKTIQSGSKTFLPYAPPTPPKGTGPHRYVALVYFGSTSKLTGVPSPANRRQWGGPRHAHAVASESGLALVGVNWFTVEHK</sequence>
<dbReference type="Pfam" id="PF01161">
    <property type="entry name" value="PBP"/>
    <property type="match status" value="1"/>
</dbReference>
<organism evidence="2 3">
    <name type="scientific">Neospora caninum (strain Liverpool)</name>
    <dbReference type="NCBI Taxonomy" id="572307"/>
    <lineage>
        <taxon>Eukaryota</taxon>
        <taxon>Sar</taxon>
        <taxon>Alveolata</taxon>
        <taxon>Apicomplexa</taxon>
        <taxon>Conoidasida</taxon>
        <taxon>Coccidia</taxon>
        <taxon>Eucoccidiorida</taxon>
        <taxon>Eimeriorina</taxon>
        <taxon>Sarcocystidae</taxon>
        <taxon>Neospora</taxon>
    </lineage>
</organism>
<dbReference type="VEuPathDB" id="ToxoDB:NCLIV_002850"/>
<reference evidence="3" key="1">
    <citation type="journal article" date="2012" name="PLoS Pathog.">
        <title>Comparative genomics of the apicomplexan parasites Toxoplasma gondii and Neospora caninum: Coccidia differing in host range and transmission strategy.</title>
        <authorList>
            <person name="Reid A.J."/>
            <person name="Vermont S.J."/>
            <person name="Cotton J.A."/>
            <person name="Harris D."/>
            <person name="Hill-Cawthorne G.A."/>
            <person name="Konen-Waisman S."/>
            <person name="Latham S.M."/>
            <person name="Mourier T."/>
            <person name="Norton R."/>
            <person name="Quail M.A."/>
            <person name="Sanders M."/>
            <person name="Shanmugam D."/>
            <person name="Sohal A."/>
            <person name="Wasmuth J.D."/>
            <person name="Brunk B."/>
            <person name="Grigg M.E."/>
            <person name="Howard J.C."/>
            <person name="Parkinson J."/>
            <person name="Roos D.S."/>
            <person name="Trees A.J."/>
            <person name="Berriman M."/>
            <person name="Pain A."/>
            <person name="Wastling J.M."/>
        </authorList>
    </citation>
    <scope>NUCLEOTIDE SEQUENCE [LARGE SCALE GENOMIC DNA]</scope>
    <source>
        <strain evidence="3">Liverpool</strain>
    </source>
</reference>
<dbReference type="RefSeq" id="XP_003879832.1">
    <property type="nucleotide sequence ID" value="XM_003879783.1"/>
</dbReference>
<dbReference type="Gene3D" id="3.90.280.10">
    <property type="entry name" value="PEBP-like"/>
    <property type="match status" value="1"/>
</dbReference>
<feature type="signal peptide" evidence="1">
    <location>
        <begin position="1"/>
        <end position="32"/>
    </location>
</feature>
<dbReference type="SUPFAM" id="SSF49777">
    <property type="entry name" value="PEBP-like"/>
    <property type="match status" value="1"/>
</dbReference>
<accession>F0V7V6</accession>
<dbReference type="InParanoid" id="F0V7V6"/>
<proteinExistence type="predicted"/>
<evidence type="ECO:0000256" key="1">
    <source>
        <dbReference type="SAM" id="SignalP"/>
    </source>
</evidence>
<dbReference type="PANTHER" id="PTHR11362:SF148">
    <property type="entry name" value="CARBOXYPEPTIDASE Y INHIBITOR"/>
    <property type="match status" value="1"/>
</dbReference>
<keyword evidence="1" id="KW-0732">Signal</keyword>
<protein>
    <recommendedName>
        <fullName evidence="4">Phosphatidylethanolamine-binding protein</fullName>
    </recommendedName>
</protein>
<dbReference type="EMBL" id="FR823381">
    <property type="protein sequence ID" value="CBZ49797.1"/>
    <property type="molecule type" value="Genomic_DNA"/>
</dbReference>
<dbReference type="OMA" id="HIDKRTR"/>
<dbReference type="GO" id="GO:0046578">
    <property type="term" value="P:regulation of Ras protein signal transduction"/>
    <property type="evidence" value="ECO:0007669"/>
    <property type="project" value="TreeGrafter"/>
</dbReference>
<feature type="chain" id="PRO_5003260736" description="Phosphatidylethanolamine-binding protein" evidence="1">
    <location>
        <begin position="33"/>
        <end position="223"/>
    </location>
</feature>
<evidence type="ECO:0000313" key="3">
    <source>
        <dbReference type="Proteomes" id="UP000007494"/>
    </source>
</evidence>
<dbReference type="PANTHER" id="PTHR11362">
    <property type="entry name" value="PHOSPHATIDYLETHANOLAMINE-BINDING PROTEIN"/>
    <property type="match status" value="1"/>
</dbReference>
<keyword evidence="3" id="KW-1185">Reference proteome</keyword>
<dbReference type="Proteomes" id="UP000007494">
    <property type="component" value="Chromosome Ib"/>
</dbReference>
<dbReference type="GO" id="GO:0030162">
    <property type="term" value="P:regulation of proteolysis"/>
    <property type="evidence" value="ECO:0007669"/>
    <property type="project" value="TreeGrafter"/>
</dbReference>
<dbReference type="InterPro" id="IPR008914">
    <property type="entry name" value="PEBP"/>
</dbReference>
<dbReference type="GO" id="GO:0030414">
    <property type="term" value="F:peptidase inhibitor activity"/>
    <property type="evidence" value="ECO:0007669"/>
    <property type="project" value="TreeGrafter"/>
</dbReference>
<dbReference type="AlphaFoldDB" id="F0V7V6"/>
<gene>
    <name evidence="2" type="ORF">NCLIV_002850</name>
</gene>